<reference evidence="1 2" key="1">
    <citation type="submission" date="2007-02" db="EMBL/GenBank/DDBJ databases">
        <title>Complete sequence of chromosome of Shewanella baltica OS155.</title>
        <authorList>
            <consortium name="US DOE Joint Genome Institute"/>
            <person name="Copeland A."/>
            <person name="Lucas S."/>
            <person name="Lapidus A."/>
            <person name="Barry K."/>
            <person name="Detter J.C."/>
            <person name="Glavina del Rio T."/>
            <person name="Hammon N."/>
            <person name="Israni S."/>
            <person name="Dalin E."/>
            <person name="Tice H."/>
            <person name="Pitluck S."/>
            <person name="Sims D.R."/>
            <person name="Brettin T."/>
            <person name="Bruce D."/>
            <person name="Han C."/>
            <person name="Tapia R."/>
            <person name="Brainard J."/>
            <person name="Schmutz J."/>
            <person name="Larimer F."/>
            <person name="Land M."/>
            <person name="Hauser L."/>
            <person name="Kyrpides N."/>
            <person name="Mikhailova N."/>
            <person name="Brettar I."/>
            <person name="Klappenbach J."/>
            <person name="Konstantinidis K."/>
            <person name="Rodrigues J."/>
            <person name="Tiedje J."/>
            <person name="Richardson P."/>
        </authorList>
    </citation>
    <scope>NUCLEOTIDE SEQUENCE [LARGE SCALE GENOMIC DNA]</scope>
    <source>
        <strain evidence="2">OS155 / ATCC BAA-1091</strain>
    </source>
</reference>
<dbReference type="AlphaFoldDB" id="A3D095"/>
<gene>
    <name evidence="1" type="ordered locus">Sbal_0629</name>
</gene>
<evidence type="ECO:0000313" key="1">
    <source>
        <dbReference type="EMBL" id="ABN60158.1"/>
    </source>
</evidence>
<name>A3D095_SHEB5</name>
<dbReference type="Proteomes" id="UP000001557">
    <property type="component" value="Chromosome"/>
</dbReference>
<accession>A3D095</accession>
<protein>
    <recommendedName>
        <fullName evidence="3">Lipoprotein</fullName>
    </recommendedName>
</protein>
<dbReference type="KEGG" id="sbl:Sbal_0629"/>
<dbReference type="PROSITE" id="PS51257">
    <property type="entry name" value="PROKAR_LIPOPROTEIN"/>
    <property type="match status" value="1"/>
</dbReference>
<dbReference type="EMBL" id="CP000563">
    <property type="protein sequence ID" value="ABN60158.1"/>
    <property type="molecule type" value="Genomic_DNA"/>
</dbReference>
<sequence length="116" mass="12674">MVVQKRHCFLSFILGCAIITGCSDEAPSCSDDETQGLVIQISKDELKKQVGQGVVDLVTLELTGIRTTDFNEKTGAQECAAELVFSGKNGKDSIDITYKSELVDNEDQFYVTVYGL</sequence>
<dbReference type="OrthoDB" id="5889552at2"/>
<dbReference type="HOGENOM" id="CLU_138514_0_0_6"/>
<proteinExistence type="predicted"/>
<keyword evidence="2" id="KW-1185">Reference proteome</keyword>
<evidence type="ECO:0000313" key="2">
    <source>
        <dbReference type="Proteomes" id="UP000001557"/>
    </source>
</evidence>
<evidence type="ECO:0008006" key="3">
    <source>
        <dbReference type="Google" id="ProtNLM"/>
    </source>
</evidence>
<dbReference type="RefSeq" id="WP_011845777.1">
    <property type="nucleotide sequence ID" value="NC_009052.1"/>
</dbReference>
<organism evidence="1 2">
    <name type="scientific">Shewanella baltica (strain OS155 / ATCC BAA-1091)</name>
    <dbReference type="NCBI Taxonomy" id="325240"/>
    <lineage>
        <taxon>Bacteria</taxon>
        <taxon>Pseudomonadati</taxon>
        <taxon>Pseudomonadota</taxon>
        <taxon>Gammaproteobacteria</taxon>
        <taxon>Alteromonadales</taxon>
        <taxon>Shewanellaceae</taxon>
        <taxon>Shewanella</taxon>
    </lineage>
</organism>